<name>W0FYG3_9ACTN</name>
<dbReference type="InterPro" id="IPR050570">
    <property type="entry name" value="Cell_wall_metabolism_enzyme"/>
</dbReference>
<feature type="transmembrane region" description="Helical" evidence="1">
    <location>
        <begin position="61"/>
        <end position="86"/>
    </location>
</feature>
<reference evidence="4" key="1">
    <citation type="submission" date="2013-08" db="EMBL/GenBank/DDBJ databases">
        <title>Two distinct conjugal transfer systems on Streptomyces plasmid pZL1.</title>
        <authorList>
            <person name="Zhao L."/>
            <person name="Zhong L."/>
            <person name="Qin Z."/>
        </authorList>
    </citation>
    <scope>NUCLEOTIDE SEQUENCE</scope>
    <source>
        <strain evidence="4">14R-10</strain>
        <plasmid evidence="4">pZL1</plasmid>
    </source>
</reference>
<dbReference type="CDD" id="cd12797">
    <property type="entry name" value="M23_peptidase"/>
    <property type="match status" value="1"/>
</dbReference>
<keyword evidence="1" id="KW-1133">Transmembrane helix</keyword>
<proteinExistence type="predicted"/>
<dbReference type="FunFam" id="2.70.70.10:FF:000013">
    <property type="entry name" value="Peptidase family M23"/>
    <property type="match status" value="1"/>
</dbReference>
<accession>W0FYG3</accession>
<dbReference type="Gene3D" id="2.70.70.10">
    <property type="entry name" value="Glucose Permease (Domain IIA)"/>
    <property type="match status" value="1"/>
</dbReference>
<protein>
    <submittedName>
        <fullName evidence="4">Peptidase M23</fullName>
    </submittedName>
</protein>
<dbReference type="EMBL" id="KF501372">
    <property type="protein sequence ID" value="AHF46199.1"/>
    <property type="molecule type" value="Genomic_DNA"/>
</dbReference>
<dbReference type="GO" id="GO:0004222">
    <property type="term" value="F:metalloendopeptidase activity"/>
    <property type="evidence" value="ECO:0007669"/>
    <property type="project" value="TreeGrafter"/>
</dbReference>
<evidence type="ECO:0000259" key="2">
    <source>
        <dbReference type="Pfam" id="PF01464"/>
    </source>
</evidence>
<dbReference type="InterPro" id="IPR008258">
    <property type="entry name" value="Transglycosylase_SLT_dom_1"/>
</dbReference>
<dbReference type="SUPFAM" id="SSF51261">
    <property type="entry name" value="Duplicated hybrid motif"/>
    <property type="match status" value="1"/>
</dbReference>
<organism evidence="4">
    <name type="scientific">Streptomyces sp. 14R-10</name>
    <dbReference type="NCBI Taxonomy" id="1442159"/>
    <lineage>
        <taxon>Bacteria</taxon>
        <taxon>Bacillati</taxon>
        <taxon>Actinomycetota</taxon>
        <taxon>Actinomycetes</taxon>
        <taxon>Kitasatosporales</taxon>
        <taxon>Streptomycetaceae</taxon>
        <taxon>Streptomyces</taxon>
    </lineage>
</organism>
<dbReference type="Pfam" id="PF01551">
    <property type="entry name" value="Peptidase_M23"/>
    <property type="match status" value="1"/>
</dbReference>
<dbReference type="InterPro" id="IPR016047">
    <property type="entry name" value="M23ase_b-sheet_dom"/>
</dbReference>
<feature type="domain" description="M23ase beta-sheet core" evidence="3">
    <location>
        <begin position="299"/>
        <end position="386"/>
    </location>
</feature>
<dbReference type="PANTHER" id="PTHR21666">
    <property type="entry name" value="PEPTIDASE-RELATED"/>
    <property type="match status" value="1"/>
</dbReference>
<evidence type="ECO:0000313" key="4">
    <source>
        <dbReference type="EMBL" id="AHF46199.1"/>
    </source>
</evidence>
<dbReference type="SUPFAM" id="SSF53955">
    <property type="entry name" value="Lysozyme-like"/>
    <property type="match status" value="1"/>
</dbReference>
<dbReference type="AlphaFoldDB" id="W0FYG3"/>
<feature type="domain" description="Transglycosylase SLT" evidence="2">
    <location>
        <begin position="122"/>
        <end position="236"/>
    </location>
</feature>
<dbReference type="InterPro" id="IPR023346">
    <property type="entry name" value="Lysozyme-like_dom_sf"/>
</dbReference>
<geneLocation type="plasmid" evidence="4">
    <name>pZL1</name>
</geneLocation>
<keyword evidence="4" id="KW-0614">Plasmid</keyword>
<keyword evidence="1" id="KW-0812">Transmembrane</keyword>
<gene>
    <name evidence="4" type="ORF">pZL1.34c</name>
</gene>
<evidence type="ECO:0000259" key="3">
    <source>
        <dbReference type="Pfam" id="PF01551"/>
    </source>
</evidence>
<keyword evidence="1" id="KW-0472">Membrane</keyword>
<dbReference type="PANTHER" id="PTHR21666:SF270">
    <property type="entry name" value="MUREIN HYDROLASE ACTIVATOR ENVC"/>
    <property type="match status" value="1"/>
</dbReference>
<dbReference type="InterPro" id="IPR011055">
    <property type="entry name" value="Dup_hybrid_motif"/>
</dbReference>
<dbReference type="Gene3D" id="1.10.530.10">
    <property type="match status" value="1"/>
</dbReference>
<dbReference type="Pfam" id="PF01464">
    <property type="entry name" value="SLT"/>
    <property type="match status" value="1"/>
</dbReference>
<dbReference type="CDD" id="cd13399">
    <property type="entry name" value="Slt35-like"/>
    <property type="match status" value="1"/>
</dbReference>
<sequence length="407" mass="42543">MHRPSVLPSLGVEMRCGSVALTSSRGPAERSRADRYRLPRVAHRAVHGQARGSGLEAKRGIGLLAAAFVVSPLALGLGIVLLIAAFDDDDGGGDFQLAAGTLRVGPGYVPAKYAALIEKAAADCDQGLPAGILAAQIQAESNFNPNAQSKDPATGKPIADGIAQFIPSTWASEGIDGNGDGKRDVWDPEDAIPSQGEMMCDLLETAKKHPEYNGSPVELALAGYNAGWDRVRQYKGVPPASFAQGQTYNYVKIIMEAQHKLTAPDAAAGPGMSGEWTRPVNAPLGTPYHQSGGMWSSGYHTGIDFAAGVGTPISAVGPGKVVSASRVSSYGRQVIIRHPDGMHTQYAHLSQLKVKAGDTVKGGQVIGLSGADGNVSGPHLHFEVRTGPAYGTDISPLPYLRKKGVNI</sequence>
<evidence type="ECO:0000256" key="1">
    <source>
        <dbReference type="SAM" id="Phobius"/>
    </source>
</evidence>